<sequence length="215" mass="23995">MTTVTESKLNNQNVSKCFPMEVPQLISSTLQKLIIMCLTGEDDHDPSMEAVKASTSALLARILVMNTNYLAQLTSDPSLSIHLQKSGFPGEENILLCLVDMWLGKESEMDLIKNEELATKLSHALESSEQSAELELSDSDVREFIKFMLPLRCAIENQEAFGSRVSFPSLMQGEAGNERFEIEGVHRIFCDLLKILELCLKKLESQLGLVNKEKG</sequence>
<dbReference type="EMBL" id="JAIVGD010000015">
    <property type="protein sequence ID" value="KAH0757874.1"/>
    <property type="molecule type" value="Genomic_DNA"/>
</dbReference>
<keyword evidence="2" id="KW-1185">Reference proteome</keyword>
<comment type="caution">
    <text evidence="1">The sequence shown here is derived from an EMBL/GenBank/DDBJ whole genome shotgun (WGS) entry which is preliminary data.</text>
</comment>
<accession>A0ABQ7V1C6</accession>
<evidence type="ECO:0000313" key="1">
    <source>
        <dbReference type="EMBL" id="KAH0757874.1"/>
    </source>
</evidence>
<gene>
    <name evidence="1" type="ORF">KY290_021367</name>
</gene>
<name>A0ABQ7V1C6_SOLTU</name>
<proteinExistence type="predicted"/>
<evidence type="ECO:0000313" key="2">
    <source>
        <dbReference type="Proteomes" id="UP000826656"/>
    </source>
</evidence>
<protein>
    <submittedName>
        <fullName evidence="1">Uncharacterized protein</fullName>
    </submittedName>
</protein>
<reference evidence="1 2" key="1">
    <citation type="journal article" date="2021" name="bioRxiv">
        <title>Chromosome-scale and haplotype-resolved genome assembly of a tetraploid potato cultivar.</title>
        <authorList>
            <person name="Sun H."/>
            <person name="Jiao W.-B."/>
            <person name="Krause K."/>
            <person name="Campoy J.A."/>
            <person name="Goel M."/>
            <person name="Folz-Donahue K."/>
            <person name="Kukat C."/>
            <person name="Huettel B."/>
            <person name="Schneeberger K."/>
        </authorList>
    </citation>
    <scope>NUCLEOTIDE SEQUENCE [LARGE SCALE GENOMIC DNA]</scope>
    <source>
        <strain evidence="1">SolTubOtavaFocal</strain>
        <tissue evidence="1">Leaves</tissue>
    </source>
</reference>
<organism evidence="1 2">
    <name type="scientific">Solanum tuberosum</name>
    <name type="common">Potato</name>
    <dbReference type="NCBI Taxonomy" id="4113"/>
    <lineage>
        <taxon>Eukaryota</taxon>
        <taxon>Viridiplantae</taxon>
        <taxon>Streptophyta</taxon>
        <taxon>Embryophyta</taxon>
        <taxon>Tracheophyta</taxon>
        <taxon>Spermatophyta</taxon>
        <taxon>Magnoliopsida</taxon>
        <taxon>eudicotyledons</taxon>
        <taxon>Gunneridae</taxon>
        <taxon>Pentapetalae</taxon>
        <taxon>asterids</taxon>
        <taxon>lamiids</taxon>
        <taxon>Solanales</taxon>
        <taxon>Solanaceae</taxon>
        <taxon>Solanoideae</taxon>
        <taxon>Solaneae</taxon>
        <taxon>Solanum</taxon>
    </lineage>
</organism>
<dbReference type="Proteomes" id="UP000826656">
    <property type="component" value="Unassembled WGS sequence"/>
</dbReference>